<dbReference type="RefSeq" id="WP_221242957.1">
    <property type="nucleotide sequence ID" value="NZ_JACHNU010000002.1"/>
</dbReference>
<dbReference type="AlphaFoldDB" id="A0A840ID85"/>
<organism evidence="2 3">
    <name type="scientific">Conexibacter arvalis</name>
    <dbReference type="NCBI Taxonomy" id="912552"/>
    <lineage>
        <taxon>Bacteria</taxon>
        <taxon>Bacillati</taxon>
        <taxon>Actinomycetota</taxon>
        <taxon>Thermoleophilia</taxon>
        <taxon>Solirubrobacterales</taxon>
        <taxon>Conexibacteraceae</taxon>
        <taxon>Conexibacter</taxon>
    </lineage>
</organism>
<dbReference type="EMBL" id="JACHNU010000002">
    <property type="protein sequence ID" value="MBB4662211.1"/>
    <property type="molecule type" value="Genomic_DNA"/>
</dbReference>
<gene>
    <name evidence="2" type="ORF">BDZ31_001797</name>
</gene>
<evidence type="ECO:0000313" key="3">
    <source>
        <dbReference type="Proteomes" id="UP000585272"/>
    </source>
</evidence>
<feature type="region of interest" description="Disordered" evidence="1">
    <location>
        <begin position="1"/>
        <end position="31"/>
    </location>
</feature>
<evidence type="ECO:0000256" key="1">
    <source>
        <dbReference type="SAM" id="MobiDB-lite"/>
    </source>
</evidence>
<proteinExistence type="predicted"/>
<comment type="caution">
    <text evidence="2">The sequence shown here is derived from an EMBL/GenBank/DDBJ whole genome shotgun (WGS) entry which is preliminary data.</text>
</comment>
<keyword evidence="3" id="KW-1185">Reference proteome</keyword>
<sequence>MSTTVSAAPRPAPEPTGPSRRIGLPPAAFDQASGLIRRRTLDGGGAIRVRTCEAAS</sequence>
<protein>
    <submittedName>
        <fullName evidence="2">Uncharacterized protein</fullName>
    </submittedName>
</protein>
<name>A0A840ID85_9ACTN</name>
<evidence type="ECO:0000313" key="2">
    <source>
        <dbReference type="EMBL" id="MBB4662211.1"/>
    </source>
</evidence>
<reference evidence="2 3" key="1">
    <citation type="submission" date="2020-08" db="EMBL/GenBank/DDBJ databases">
        <title>Genomic Encyclopedia of Archaeal and Bacterial Type Strains, Phase II (KMG-II): from individual species to whole genera.</title>
        <authorList>
            <person name="Goeker M."/>
        </authorList>
    </citation>
    <scope>NUCLEOTIDE SEQUENCE [LARGE SCALE GENOMIC DNA]</scope>
    <source>
        <strain evidence="2 3">DSM 23288</strain>
    </source>
</reference>
<dbReference type="Proteomes" id="UP000585272">
    <property type="component" value="Unassembled WGS sequence"/>
</dbReference>
<accession>A0A840ID85</accession>